<name>A0A0D6PIB6_9PROT</name>
<dbReference type="Proteomes" id="UP000032668">
    <property type="component" value="Unassembled WGS sequence"/>
</dbReference>
<dbReference type="AlphaFoldDB" id="A0A0D6PIB6"/>
<proteinExistence type="predicted"/>
<gene>
    <name evidence="1" type="ORF">Aam_076_006</name>
</gene>
<dbReference type="STRING" id="1120923.SAMN02746095_03432"/>
<evidence type="ECO:0000313" key="1">
    <source>
        <dbReference type="EMBL" id="GAN81101.1"/>
    </source>
</evidence>
<dbReference type="Gene3D" id="1.10.10.10">
    <property type="entry name" value="Winged helix-like DNA-binding domain superfamily/Winged helix DNA-binding domain"/>
    <property type="match status" value="1"/>
</dbReference>
<reference evidence="1 2" key="1">
    <citation type="submission" date="2012-11" db="EMBL/GenBank/DDBJ databases">
        <title>Whole genome sequence of Acidocella aminolytica 101 = DSM 11237.</title>
        <authorList>
            <person name="Azuma Y."/>
            <person name="Higashiura N."/>
            <person name="Hirakawa H."/>
            <person name="Matsushita K."/>
        </authorList>
    </citation>
    <scope>NUCLEOTIDE SEQUENCE [LARGE SCALE GENOMIC DNA]</scope>
    <source>
        <strain evidence="2">101 / DSM 11237</strain>
    </source>
</reference>
<sequence length="71" mass="8630">MRYPAAEKFEFIRLFEQSYLPVRKTLDWLGISRSTFYRWYERYCAGGPEALHDRPSKPNRVWNCIDDVRRA</sequence>
<dbReference type="SUPFAM" id="SSF48295">
    <property type="entry name" value="TrpR-like"/>
    <property type="match status" value="1"/>
</dbReference>
<dbReference type="GO" id="GO:0043565">
    <property type="term" value="F:sequence-specific DNA binding"/>
    <property type="evidence" value="ECO:0007669"/>
    <property type="project" value="InterPro"/>
</dbReference>
<keyword evidence="2" id="KW-1185">Reference proteome</keyword>
<organism evidence="1 2">
    <name type="scientific">Acidocella aminolytica 101 = DSM 11237</name>
    <dbReference type="NCBI Taxonomy" id="1120923"/>
    <lineage>
        <taxon>Bacteria</taxon>
        <taxon>Pseudomonadati</taxon>
        <taxon>Pseudomonadota</taxon>
        <taxon>Alphaproteobacteria</taxon>
        <taxon>Acetobacterales</taxon>
        <taxon>Acidocellaceae</taxon>
        <taxon>Acidocella</taxon>
    </lineage>
</organism>
<dbReference type="Pfam" id="PF13384">
    <property type="entry name" value="HTH_23"/>
    <property type="match status" value="1"/>
</dbReference>
<dbReference type="OrthoDB" id="7362268at2"/>
<protein>
    <submittedName>
        <fullName evidence="1">Transposase</fullName>
    </submittedName>
</protein>
<accession>A0A0D6PIB6</accession>
<evidence type="ECO:0000313" key="2">
    <source>
        <dbReference type="Proteomes" id="UP000032668"/>
    </source>
</evidence>
<dbReference type="InterPro" id="IPR036388">
    <property type="entry name" value="WH-like_DNA-bd_sf"/>
</dbReference>
<dbReference type="InterPro" id="IPR010921">
    <property type="entry name" value="Trp_repressor/repl_initiator"/>
</dbReference>
<dbReference type="EMBL" id="BANC01000074">
    <property type="protein sequence ID" value="GAN81101.1"/>
    <property type="molecule type" value="Genomic_DNA"/>
</dbReference>
<comment type="caution">
    <text evidence="1">The sequence shown here is derived from an EMBL/GenBank/DDBJ whole genome shotgun (WGS) entry which is preliminary data.</text>
</comment>